<keyword evidence="7" id="KW-1185">Reference proteome</keyword>
<dbReference type="OrthoDB" id="162505at2"/>
<dbReference type="RefSeq" id="WP_065288843.1">
    <property type="nucleotide sequence ID" value="NZ_JAACYR010000072.1"/>
</dbReference>
<evidence type="ECO:0000259" key="4">
    <source>
        <dbReference type="PROSITE" id="PS50949"/>
    </source>
</evidence>
<dbReference type="SUPFAM" id="SSF48008">
    <property type="entry name" value="GntR ligand-binding domain-like"/>
    <property type="match status" value="1"/>
</dbReference>
<comment type="caution">
    <text evidence="6">The sequence shown here is derived from an EMBL/GenBank/DDBJ whole genome shotgun (WGS) entry which is preliminary data.</text>
</comment>
<evidence type="ECO:0000313" key="6">
    <source>
        <dbReference type="EMBL" id="OBY30660.1"/>
    </source>
</evidence>
<evidence type="ECO:0000256" key="3">
    <source>
        <dbReference type="ARBA" id="ARBA00023163"/>
    </source>
</evidence>
<gene>
    <name evidence="6" type="ORF">ACT18_16390</name>
    <name evidence="5" type="ORF">GWR20_18055</name>
</gene>
<dbReference type="CDD" id="cd07377">
    <property type="entry name" value="WHTH_GntR"/>
    <property type="match status" value="1"/>
</dbReference>
<dbReference type="Pfam" id="PF00392">
    <property type="entry name" value="GntR"/>
    <property type="match status" value="1"/>
</dbReference>
<protein>
    <submittedName>
        <fullName evidence="5">FadR family transcriptional regulator</fullName>
    </submittedName>
    <submittedName>
        <fullName evidence="6">GntR family transcriptional regulator</fullName>
    </submittedName>
</protein>
<dbReference type="SMART" id="SM00345">
    <property type="entry name" value="HTH_GNTR"/>
    <property type="match status" value="1"/>
</dbReference>
<dbReference type="InterPro" id="IPR000524">
    <property type="entry name" value="Tscrpt_reg_HTH_GntR"/>
</dbReference>
<organism evidence="6 7">
    <name type="scientific">Mycolicibacter kumamotonensis</name>
    <dbReference type="NCBI Taxonomy" id="354243"/>
    <lineage>
        <taxon>Bacteria</taxon>
        <taxon>Bacillati</taxon>
        <taxon>Actinomycetota</taxon>
        <taxon>Actinomycetes</taxon>
        <taxon>Mycobacteriales</taxon>
        <taxon>Mycobacteriaceae</taxon>
        <taxon>Mycolicibacter</taxon>
    </lineage>
</organism>
<dbReference type="GO" id="GO:0003700">
    <property type="term" value="F:DNA-binding transcription factor activity"/>
    <property type="evidence" value="ECO:0007669"/>
    <property type="project" value="InterPro"/>
</dbReference>
<sequence>MAAPTVRFRRLAEQVADELRRRILAGQLTDDQVLPKEDELLVEFAISKPSLREAMRILEAEGLLTVRRGKRGGAVIHRPSPANVAYTMGLVLGSQQVSLADVGTALLQVEPACAALCAERPDRKSTVVPILRQLHEESIASVDDLPLATSASRRYHEALVTHCGNATMLVMAGALETLWSAHEQSWSTQVTDHSTVPVSERRAVLEDHRQVIDAIDVGDTQRARDLAAAHLVHAQRYPGWSGVVDPAMIRPGGSRTSRDNGD</sequence>
<proteinExistence type="predicted"/>
<keyword evidence="1" id="KW-0805">Transcription regulation</keyword>
<dbReference type="Gene3D" id="1.20.120.530">
    <property type="entry name" value="GntR ligand-binding domain-like"/>
    <property type="match status" value="1"/>
</dbReference>
<dbReference type="Proteomes" id="UP000092668">
    <property type="component" value="Unassembled WGS sequence"/>
</dbReference>
<evidence type="ECO:0000256" key="2">
    <source>
        <dbReference type="ARBA" id="ARBA00023125"/>
    </source>
</evidence>
<dbReference type="PANTHER" id="PTHR43537:SF24">
    <property type="entry name" value="GLUCONATE OPERON TRANSCRIPTIONAL REPRESSOR"/>
    <property type="match status" value="1"/>
</dbReference>
<dbReference type="InterPro" id="IPR011711">
    <property type="entry name" value="GntR_C"/>
</dbReference>
<dbReference type="InterPro" id="IPR008920">
    <property type="entry name" value="TF_FadR/GntR_C"/>
</dbReference>
<dbReference type="SUPFAM" id="SSF46785">
    <property type="entry name" value="Winged helix' DNA-binding domain"/>
    <property type="match status" value="1"/>
</dbReference>
<name>A0A1B8SD53_9MYCO</name>
<feature type="domain" description="HTH gntR-type" evidence="4">
    <location>
        <begin position="9"/>
        <end position="78"/>
    </location>
</feature>
<dbReference type="AlphaFoldDB" id="A0A1B8SD53"/>
<dbReference type="STRING" id="354243.BST28_17240"/>
<evidence type="ECO:0000313" key="5">
    <source>
        <dbReference type="EMBL" id="NDJ91028.1"/>
    </source>
</evidence>
<reference evidence="5 8" key="2">
    <citation type="submission" date="2020-01" db="EMBL/GenBank/DDBJ databases">
        <authorList>
            <person name="Sanchez-Estrada R."/>
            <person name="Gonzalez-Y-Merchand J.A."/>
            <person name="Rivera-Gutierrez S."/>
        </authorList>
    </citation>
    <scope>NUCLEOTIDE SEQUENCE [LARGE SCALE GENOMIC DNA]</scope>
    <source>
        <strain evidence="5 8">CST 7247</strain>
    </source>
</reference>
<keyword evidence="3" id="KW-0804">Transcription</keyword>
<dbReference type="PATRIC" id="fig|354243.3.peg.3389"/>
<dbReference type="InterPro" id="IPR036388">
    <property type="entry name" value="WH-like_DNA-bd_sf"/>
</dbReference>
<accession>A0A1B8SD53</accession>
<dbReference type="Proteomes" id="UP000466523">
    <property type="component" value="Unassembled WGS sequence"/>
</dbReference>
<evidence type="ECO:0000313" key="7">
    <source>
        <dbReference type="Proteomes" id="UP000092668"/>
    </source>
</evidence>
<dbReference type="GO" id="GO:0003677">
    <property type="term" value="F:DNA binding"/>
    <property type="evidence" value="ECO:0007669"/>
    <property type="project" value="UniProtKB-KW"/>
</dbReference>
<dbReference type="PRINTS" id="PR00035">
    <property type="entry name" value="HTHGNTR"/>
</dbReference>
<dbReference type="SMART" id="SM00895">
    <property type="entry name" value="FCD"/>
    <property type="match status" value="1"/>
</dbReference>
<dbReference type="EMBL" id="JAACYR010000072">
    <property type="protein sequence ID" value="NDJ91028.1"/>
    <property type="molecule type" value="Genomic_DNA"/>
</dbReference>
<keyword evidence="2" id="KW-0238">DNA-binding</keyword>
<evidence type="ECO:0000256" key="1">
    <source>
        <dbReference type="ARBA" id="ARBA00023015"/>
    </source>
</evidence>
<dbReference type="PROSITE" id="PS50949">
    <property type="entry name" value="HTH_GNTR"/>
    <property type="match status" value="1"/>
</dbReference>
<dbReference type="Gene3D" id="1.10.10.10">
    <property type="entry name" value="Winged helix-like DNA-binding domain superfamily/Winged helix DNA-binding domain"/>
    <property type="match status" value="1"/>
</dbReference>
<dbReference type="Pfam" id="PF07729">
    <property type="entry name" value="FCD"/>
    <property type="match status" value="1"/>
</dbReference>
<dbReference type="InterPro" id="IPR036390">
    <property type="entry name" value="WH_DNA-bd_sf"/>
</dbReference>
<reference evidence="6 7" key="1">
    <citation type="submission" date="2015-06" db="EMBL/GenBank/DDBJ databases">
        <title>Genome sequence of Mycobacterium kumamotonense strain Roo.</title>
        <authorList>
            <person name="Greninger A.L."/>
            <person name="Cunningham G."/>
            <person name="Miller S."/>
        </authorList>
    </citation>
    <scope>NUCLEOTIDE SEQUENCE [LARGE SCALE GENOMIC DNA]</scope>
    <source>
        <strain evidence="6 7">Roo</strain>
    </source>
</reference>
<evidence type="ECO:0000313" key="8">
    <source>
        <dbReference type="Proteomes" id="UP000466523"/>
    </source>
</evidence>
<dbReference type="PANTHER" id="PTHR43537">
    <property type="entry name" value="TRANSCRIPTIONAL REGULATOR, GNTR FAMILY"/>
    <property type="match status" value="1"/>
</dbReference>
<dbReference type="EMBL" id="LFOE01000027">
    <property type="protein sequence ID" value="OBY30660.1"/>
    <property type="molecule type" value="Genomic_DNA"/>
</dbReference>